<feature type="region of interest" description="Disordered" evidence="1">
    <location>
        <begin position="33"/>
        <end position="82"/>
    </location>
</feature>
<evidence type="ECO:0000256" key="1">
    <source>
        <dbReference type="SAM" id="MobiDB-lite"/>
    </source>
</evidence>
<keyword evidence="2" id="KW-0472">Membrane</keyword>
<organism evidence="3 4">
    <name type="scientific">Enterobacter cloacae</name>
    <dbReference type="NCBI Taxonomy" id="550"/>
    <lineage>
        <taxon>Bacteria</taxon>
        <taxon>Pseudomonadati</taxon>
        <taxon>Pseudomonadota</taxon>
        <taxon>Gammaproteobacteria</taxon>
        <taxon>Enterobacterales</taxon>
        <taxon>Enterobacteriaceae</taxon>
        <taxon>Enterobacter</taxon>
        <taxon>Enterobacter cloacae complex</taxon>
    </lineage>
</organism>
<dbReference type="EMBL" id="QMDH01000070">
    <property type="protein sequence ID" value="RAZ62001.1"/>
    <property type="molecule type" value="Genomic_DNA"/>
</dbReference>
<name>A0A330GBP9_ENTCL</name>
<evidence type="ECO:0000256" key="2">
    <source>
        <dbReference type="SAM" id="Phobius"/>
    </source>
</evidence>
<feature type="compositionally biased region" description="Basic and acidic residues" evidence="1">
    <location>
        <begin position="34"/>
        <end position="47"/>
    </location>
</feature>
<proteinExistence type="predicted"/>
<feature type="transmembrane region" description="Helical" evidence="2">
    <location>
        <begin position="6"/>
        <end position="23"/>
    </location>
</feature>
<reference evidence="3 4" key="1">
    <citation type="submission" date="2018-06" db="EMBL/GenBank/DDBJ databases">
        <title>ACT-28, a chromosomally-encoded AmpC with carbapenemase activity from Enterobacter kobei.</title>
        <authorList>
            <person name="Jousset A.B."/>
            <person name="Oueslati S."/>
            <person name="Bernabeu S."/>
            <person name="Takissian J."/>
            <person name="Creton E."/>
            <person name="Vogel A."/>
            <person name="Cotellon G."/>
            <person name="Bonnin R.A."/>
            <person name="Dortet L."/>
            <person name="Naas T."/>
        </authorList>
    </citation>
    <scope>NUCLEOTIDE SEQUENCE [LARGE SCALE GENOMIC DNA]</scope>
    <source>
        <strain evidence="3 4">99B3</strain>
    </source>
</reference>
<dbReference type="AlphaFoldDB" id="A0A330GBP9"/>
<keyword evidence="2" id="KW-1133">Transmembrane helix</keyword>
<evidence type="ECO:0000313" key="3">
    <source>
        <dbReference type="EMBL" id="RAZ62001.1"/>
    </source>
</evidence>
<comment type="caution">
    <text evidence="3">The sequence shown here is derived from an EMBL/GenBank/DDBJ whole genome shotgun (WGS) entry which is preliminary data.</text>
</comment>
<accession>A0A330GBP9</accession>
<dbReference type="Proteomes" id="UP000251576">
    <property type="component" value="Unassembled WGS sequence"/>
</dbReference>
<sequence length="82" mass="8331">MILHIVLTLYVVVCLFCCLFLRARNKKALCHSQTEGRRYTQDSKRGGIADGNGSFFTPDTSGGDGGCGGGGDAGGGCGGGGD</sequence>
<feature type="compositionally biased region" description="Gly residues" evidence="1">
    <location>
        <begin position="62"/>
        <end position="82"/>
    </location>
</feature>
<gene>
    <name evidence="3" type="ORF">DP202_25235</name>
</gene>
<keyword evidence="2" id="KW-0812">Transmembrane</keyword>
<protein>
    <submittedName>
        <fullName evidence="3">Uncharacterized protein</fullName>
    </submittedName>
</protein>
<evidence type="ECO:0000313" key="4">
    <source>
        <dbReference type="Proteomes" id="UP000251576"/>
    </source>
</evidence>